<protein>
    <submittedName>
        <fullName evidence="3">Uncharacterized protein</fullName>
    </submittedName>
</protein>
<keyword evidence="2" id="KW-1133">Transmembrane helix</keyword>
<evidence type="ECO:0000256" key="2">
    <source>
        <dbReference type="SAM" id="Phobius"/>
    </source>
</evidence>
<evidence type="ECO:0000313" key="3">
    <source>
        <dbReference type="EMBL" id="MBJ6752326.1"/>
    </source>
</evidence>
<dbReference type="Proteomes" id="UP000614714">
    <property type="component" value="Unassembled WGS sequence"/>
</dbReference>
<reference evidence="3 4" key="1">
    <citation type="submission" date="2020-12" db="EMBL/GenBank/DDBJ databases">
        <title>Geomonas sp. Red421, isolated from paddy soil.</title>
        <authorList>
            <person name="Xu Z."/>
            <person name="Zhang Z."/>
            <person name="Masuda Y."/>
            <person name="Itoh H."/>
            <person name="Senoo K."/>
        </authorList>
    </citation>
    <scope>NUCLEOTIDE SEQUENCE [LARGE SCALE GENOMIC DNA]</scope>
    <source>
        <strain evidence="3 4">Red421</strain>
    </source>
</reference>
<feature type="transmembrane region" description="Helical" evidence="2">
    <location>
        <begin position="121"/>
        <end position="144"/>
    </location>
</feature>
<dbReference type="RefSeq" id="WP_199390739.1">
    <property type="nucleotide sequence ID" value="NZ_JAEMHL010000014.1"/>
</dbReference>
<organism evidence="3 4">
    <name type="scientific">Geomonas anaerohicana</name>
    <dbReference type="NCBI Taxonomy" id="2798583"/>
    <lineage>
        <taxon>Bacteria</taxon>
        <taxon>Pseudomonadati</taxon>
        <taxon>Thermodesulfobacteriota</taxon>
        <taxon>Desulfuromonadia</taxon>
        <taxon>Geobacterales</taxon>
        <taxon>Geobacteraceae</taxon>
        <taxon>Geomonas</taxon>
    </lineage>
</organism>
<feature type="compositionally biased region" description="Basic and acidic residues" evidence="1">
    <location>
        <begin position="1"/>
        <end position="20"/>
    </location>
</feature>
<comment type="caution">
    <text evidence="3">The sequence shown here is derived from an EMBL/GenBank/DDBJ whole genome shotgun (WGS) entry which is preliminary data.</text>
</comment>
<evidence type="ECO:0000313" key="4">
    <source>
        <dbReference type="Proteomes" id="UP000614714"/>
    </source>
</evidence>
<gene>
    <name evidence="3" type="ORF">JFN91_19075</name>
</gene>
<keyword evidence="2" id="KW-0472">Membrane</keyword>
<sequence>MDGKSPKDKLLDACGVHDTRVPSPPPKDQESRKYYQALLDRAENASAWAQQAQDQTERSYRRLNDYLLKDLPPQLVRAFGEVAQQEIACTLRPLQDSLGKEAARIDSCAEELARMSLNWRLMLVAVAVGIATVTLGAVMVRYTLLDSYFEEEKRYEIWGRDVAARLEKSSPKERERILKWVRGGPL</sequence>
<proteinExistence type="predicted"/>
<evidence type="ECO:0000256" key="1">
    <source>
        <dbReference type="SAM" id="MobiDB-lite"/>
    </source>
</evidence>
<keyword evidence="4" id="KW-1185">Reference proteome</keyword>
<keyword evidence="2" id="KW-0812">Transmembrane</keyword>
<accession>A0ABS0YJ38</accession>
<dbReference type="EMBL" id="JAEMHL010000014">
    <property type="protein sequence ID" value="MBJ6752326.1"/>
    <property type="molecule type" value="Genomic_DNA"/>
</dbReference>
<name>A0ABS0YJ38_9BACT</name>
<feature type="region of interest" description="Disordered" evidence="1">
    <location>
        <begin position="1"/>
        <end position="31"/>
    </location>
</feature>